<evidence type="ECO:0000313" key="4">
    <source>
        <dbReference type="Proteomes" id="UP000013827"/>
    </source>
</evidence>
<organism evidence="3 4">
    <name type="scientific">Emiliania huxleyi (strain CCMP1516)</name>
    <dbReference type="NCBI Taxonomy" id="280463"/>
    <lineage>
        <taxon>Eukaryota</taxon>
        <taxon>Haptista</taxon>
        <taxon>Haptophyta</taxon>
        <taxon>Prymnesiophyceae</taxon>
        <taxon>Isochrysidales</taxon>
        <taxon>Noelaerhabdaceae</taxon>
        <taxon>Emiliania</taxon>
    </lineage>
</organism>
<evidence type="ECO:0000256" key="2">
    <source>
        <dbReference type="SAM" id="SignalP"/>
    </source>
</evidence>
<dbReference type="PaxDb" id="2903-EOD31476"/>
<dbReference type="GeneID" id="17276749"/>
<dbReference type="HOGENOM" id="CLU_1771577_0_0_1"/>
<sequence>MPGRRGRRSCALIALAAPSASAWTGCWPARGRVEPRVASDARMVLAMRPSAPAALGSSGADVAEGEKVGVLLLNLGGPDTLDQVEPFLYNLFSDPEIITLPGAVRWLNGPLAWRPGRPPLPAVRRRYRPLWPWPSHTVTCFGERRRR</sequence>
<reference evidence="3" key="2">
    <citation type="submission" date="2024-10" db="UniProtKB">
        <authorList>
            <consortium name="EnsemblProtists"/>
        </authorList>
    </citation>
    <scope>IDENTIFICATION</scope>
</reference>
<dbReference type="PANTHER" id="PTHR11108">
    <property type="entry name" value="FERROCHELATASE"/>
    <property type="match status" value="1"/>
</dbReference>
<reference evidence="4" key="1">
    <citation type="journal article" date="2013" name="Nature">
        <title>Pan genome of the phytoplankton Emiliania underpins its global distribution.</title>
        <authorList>
            <person name="Read B.A."/>
            <person name="Kegel J."/>
            <person name="Klute M.J."/>
            <person name="Kuo A."/>
            <person name="Lefebvre S.C."/>
            <person name="Maumus F."/>
            <person name="Mayer C."/>
            <person name="Miller J."/>
            <person name="Monier A."/>
            <person name="Salamov A."/>
            <person name="Young J."/>
            <person name="Aguilar M."/>
            <person name="Claverie J.M."/>
            <person name="Frickenhaus S."/>
            <person name="Gonzalez K."/>
            <person name="Herman E.K."/>
            <person name="Lin Y.C."/>
            <person name="Napier J."/>
            <person name="Ogata H."/>
            <person name="Sarno A.F."/>
            <person name="Shmutz J."/>
            <person name="Schroeder D."/>
            <person name="de Vargas C."/>
            <person name="Verret F."/>
            <person name="von Dassow P."/>
            <person name="Valentin K."/>
            <person name="Van de Peer Y."/>
            <person name="Wheeler G."/>
            <person name="Dacks J.B."/>
            <person name="Delwiche C.F."/>
            <person name="Dyhrman S.T."/>
            <person name="Glockner G."/>
            <person name="John U."/>
            <person name="Richards T."/>
            <person name="Worden A.Z."/>
            <person name="Zhang X."/>
            <person name="Grigoriev I.V."/>
            <person name="Allen A.E."/>
            <person name="Bidle K."/>
            <person name="Borodovsky M."/>
            <person name="Bowler C."/>
            <person name="Brownlee C."/>
            <person name="Cock J.M."/>
            <person name="Elias M."/>
            <person name="Gladyshev V.N."/>
            <person name="Groth M."/>
            <person name="Guda C."/>
            <person name="Hadaegh A."/>
            <person name="Iglesias-Rodriguez M.D."/>
            <person name="Jenkins J."/>
            <person name="Jones B.M."/>
            <person name="Lawson T."/>
            <person name="Leese F."/>
            <person name="Lindquist E."/>
            <person name="Lobanov A."/>
            <person name="Lomsadze A."/>
            <person name="Malik S.B."/>
            <person name="Marsh M.E."/>
            <person name="Mackinder L."/>
            <person name="Mock T."/>
            <person name="Mueller-Roeber B."/>
            <person name="Pagarete A."/>
            <person name="Parker M."/>
            <person name="Probert I."/>
            <person name="Quesneville H."/>
            <person name="Raines C."/>
            <person name="Rensing S.A."/>
            <person name="Riano-Pachon D.M."/>
            <person name="Richier S."/>
            <person name="Rokitta S."/>
            <person name="Shiraiwa Y."/>
            <person name="Soanes D.M."/>
            <person name="van der Giezen M."/>
            <person name="Wahlund T.M."/>
            <person name="Williams B."/>
            <person name="Wilson W."/>
            <person name="Wolfe G."/>
            <person name="Wurch L.L."/>
        </authorList>
    </citation>
    <scope>NUCLEOTIDE SEQUENCE</scope>
</reference>
<dbReference type="Proteomes" id="UP000013827">
    <property type="component" value="Unassembled WGS sequence"/>
</dbReference>
<dbReference type="AlphaFoldDB" id="A0A0D3K6U1"/>
<protein>
    <recommendedName>
        <fullName evidence="5">Ferrochelatase</fullName>
    </recommendedName>
</protein>
<evidence type="ECO:0008006" key="5">
    <source>
        <dbReference type="Google" id="ProtNLM"/>
    </source>
</evidence>
<name>A0A0D3K6U1_EMIH1</name>
<dbReference type="Gene3D" id="3.40.50.1400">
    <property type="match status" value="1"/>
</dbReference>
<dbReference type="KEGG" id="ehx:EMIHUDRAFT_364989"/>
<dbReference type="GO" id="GO:0004325">
    <property type="term" value="F:ferrochelatase activity"/>
    <property type="evidence" value="ECO:0007669"/>
    <property type="project" value="InterPro"/>
</dbReference>
<accession>A0A0D3K6U1</accession>
<dbReference type="SUPFAM" id="SSF53800">
    <property type="entry name" value="Chelatase"/>
    <property type="match status" value="1"/>
</dbReference>
<comment type="similarity">
    <text evidence="1">Belongs to the ferrochelatase family.</text>
</comment>
<dbReference type="Pfam" id="PF00762">
    <property type="entry name" value="Ferrochelatase"/>
    <property type="match status" value="1"/>
</dbReference>
<dbReference type="RefSeq" id="XP_005783905.1">
    <property type="nucleotide sequence ID" value="XM_005783848.1"/>
</dbReference>
<feature type="chain" id="PRO_5044291695" description="Ferrochelatase" evidence="2">
    <location>
        <begin position="23"/>
        <end position="147"/>
    </location>
</feature>
<dbReference type="InterPro" id="IPR001015">
    <property type="entry name" value="Ferrochelatase"/>
</dbReference>
<dbReference type="EnsemblProtists" id="EOD31476">
    <property type="protein sequence ID" value="EOD31476"/>
    <property type="gene ID" value="EMIHUDRAFT_364989"/>
</dbReference>
<evidence type="ECO:0000313" key="3">
    <source>
        <dbReference type="EnsemblProtists" id="EOD31476"/>
    </source>
</evidence>
<dbReference type="eggNOG" id="KOG1321">
    <property type="taxonomic scope" value="Eukaryota"/>
</dbReference>
<dbReference type="STRING" id="2903.R1F7Z6"/>
<dbReference type="PROSITE" id="PS51257">
    <property type="entry name" value="PROKAR_LIPOPROTEIN"/>
    <property type="match status" value="1"/>
</dbReference>
<keyword evidence="4" id="KW-1185">Reference proteome</keyword>
<dbReference type="GO" id="GO:0006783">
    <property type="term" value="P:heme biosynthetic process"/>
    <property type="evidence" value="ECO:0007669"/>
    <property type="project" value="InterPro"/>
</dbReference>
<evidence type="ECO:0000256" key="1">
    <source>
        <dbReference type="RuleBase" id="RU004185"/>
    </source>
</evidence>
<feature type="signal peptide" evidence="2">
    <location>
        <begin position="1"/>
        <end position="22"/>
    </location>
</feature>
<keyword evidence="2" id="KW-0732">Signal</keyword>
<dbReference type="PANTHER" id="PTHR11108:SF1">
    <property type="entry name" value="FERROCHELATASE, MITOCHONDRIAL"/>
    <property type="match status" value="1"/>
</dbReference>
<proteinExistence type="inferred from homology"/>